<feature type="non-terminal residue" evidence="1">
    <location>
        <position position="1"/>
    </location>
</feature>
<proteinExistence type="predicted"/>
<evidence type="ECO:0000313" key="1">
    <source>
        <dbReference type="EMBL" id="CAF4625281.1"/>
    </source>
</evidence>
<sequence length="156" mass="18648">SIENNVIKILDKKLLIEKQKKIDPNKLIKELSDNDIEMILNQLSVERNQLNKETLCRNLGLTFNQLYQTDQIFHINDYELVKKLHKKLTKVLHSDWSLNSIEQIINRINTKQDLENLFNALDPIYEYNLKEFQKKIEGKCLIEIEIKTFQFYKIIN</sequence>
<dbReference type="Proteomes" id="UP000663862">
    <property type="component" value="Unassembled WGS sequence"/>
</dbReference>
<organism evidence="1 2">
    <name type="scientific">Rotaria socialis</name>
    <dbReference type="NCBI Taxonomy" id="392032"/>
    <lineage>
        <taxon>Eukaryota</taxon>
        <taxon>Metazoa</taxon>
        <taxon>Spiralia</taxon>
        <taxon>Gnathifera</taxon>
        <taxon>Rotifera</taxon>
        <taxon>Eurotatoria</taxon>
        <taxon>Bdelloidea</taxon>
        <taxon>Philodinida</taxon>
        <taxon>Philodinidae</taxon>
        <taxon>Rotaria</taxon>
    </lineage>
</organism>
<comment type="caution">
    <text evidence="1">The sequence shown here is derived from an EMBL/GenBank/DDBJ whole genome shotgun (WGS) entry which is preliminary data.</text>
</comment>
<evidence type="ECO:0000313" key="2">
    <source>
        <dbReference type="Proteomes" id="UP000663862"/>
    </source>
</evidence>
<protein>
    <submittedName>
        <fullName evidence="1">Uncharacterized protein</fullName>
    </submittedName>
</protein>
<dbReference type="AlphaFoldDB" id="A0A821DR50"/>
<accession>A0A821DR50</accession>
<gene>
    <name evidence="1" type="ORF">TSG867_LOCUS29275</name>
</gene>
<name>A0A821DR50_9BILA</name>
<dbReference type="EMBL" id="CAJOBQ010004035">
    <property type="protein sequence ID" value="CAF4625281.1"/>
    <property type="molecule type" value="Genomic_DNA"/>
</dbReference>
<reference evidence="1" key="1">
    <citation type="submission" date="2021-02" db="EMBL/GenBank/DDBJ databases">
        <authorList>
            <person name="Nowell W R."/>
        </authorList>
    </citation>
    <scope>NUCLEOTIDE SEQUENCE</scope>
</reference>